<keyword evidence="2" id="KW-1185">Reference proteome</keyword>
<dbReference type="AlphaFoldDB" id="A0A9X7R657"/>
<sequence length="422" mass="45936">MSLIDLADSYLGSATASFREANNYPRPICRVVVNGSDITGTVVERLVSIDLTDNRGIEADQLEITLSDHDGLLAIPPRGATVQLSLGWSDTGLVEKGSYTVDETEHSGAPDVLSIRGRSVDLRGELKKKRERSWSTTTLGAVVQAIASAHGLTAVISAALGAIELMHLDQANESDANLLARLGGEHDAIATVKAGRLLFMPTGKSTTASGQALPHVVLTRQDGDQHRYLEADRDAYTGVKAYYYEINSAEKKEAIAGGGENIKELRHTYADQESAIRAARSEWKKLQRGTATLSYTLAKGRPELLPDQTYTLAGIKAEIAAIVWLGGNLRHSFTPESFTTSLDLESKLPDSDDVADLAEETSNYTGILAWYRDEKTGKQHTITAGDQTRPRRLHHLYASKTTAKRAVDREWKRLQAKNAAAK</sequence>
<evidence type="ECO:0000313" key="1">
    <source>
        <dbReference type="EMBL" id="QEY74107.1"/>
    </source>
</evidence>
<dbReference type="Pfam" id="PF05954">
    <property type="entry name" value="Phage_GPD"/>
    <property type="match status" value="1"/>
</dbReference>
<evidence type="ECO:0000313" key="2">
    <source>
        <dbReference type="Proteomes" id="UP000326659"/>
    </source>
</evidence>
<accession>A0A9X7R657</accession>
<dbReference type="RefSeq" id="WP_151188621.1">
    <property type="nucleotide sequence ID" value="NZ_CP043626.1"/>
</dbReference>
<dbReference type="EMBL" id="CP043626">
    <property type="protein sequence ID" value="QEY74107.1"/>
    <property type="molecule type" value="Genomic_DNA"/>
</dbReference>
<gene>
    <name evidence="1" type="ORF">F1C79_22250</name>
</gene>
<reference evidence="1 2" key="1">
    <citation type="submission" date="2019-09" db="EMBL/GenBank/DDBJ databases">
        <title>Prosopis cineraria nodule microbiome.</title>
        <authorList>
            <person name="Chaluvadi S.R."/>
            <person name="Ali R."/>
            <person name="Wang X."/>
        </authorList>
    </citation>
    <scope>NUCLEOTIDE SEQUENCE [LARGE SCALE GENOMIC DNA]</scope>
    <source>
        <strain evidence="1 2">BG1</strain>
    </source>
</reference>
<dbReference type="Proteomes" id="UP000326659">
    <property type="component" value="Chromosome"/>
</dbReference>
<dbReference type="InterPro" id="IPR052726">
    <property type="entry name" value="Phage_Baseplate_Hub"/>
</dbReference>
<dbReference type="OrthoDB" id="4070623at2"/>
<dbReference type="PANTHER" id="PTHR35862">
    <property type="entry name" value="FELS-2 PROPHAGE PROTEIN"/>
    <property type="match status" value="1"/>
</dbReference>
<protein>
    <submittedName>
        <fullName evidence="1">Phage late control D family protein</fullName>
    </submittedName>
</protein>
<organism evidence="1 2">
    <name type="scientific">Pseudomonas denitrificans</name>
    <dbReference type="NCBI Taxonomy" id="43306"/>
    <lineage>
        <taxon>Bacteria</taxon>
        <taxon>Pseudomonadati</taxon>
        <taxon>Pseudomonadota</taxon>
        <taxon>Gammaproteobacteria</taxon>
        <taxon>Pseudomonadales</taxon>
        <taxon>Pseudomonadaceae</taxon>
        <taxon>Halopseudomonas</taxon>
    </lineage>
</organism>
<name>A0A9X7R657_PSEDE</name>
<dbReference type="PANTHER" id="PTHR35862:SF3">
    <property type="entry name" value="FELS-2 PROPHAGE PROTEIN"/>
    <property type="match status" value="1"/>
</dbReference>
<proteinExistence type="predicted"/>
<dbReference type="SUPFAM" id="SSF69279">
    <property type="entry name" value="Phage tail proteins"/>
    <property type="match status" value="1"/>
</dbReference>
<dbReference type="KEGG" id="pden:F1C79_22250"/>